<evidence type="ECO:0000256" key="10">
    <source>
        <dbReference type="ARBA" id="ARBA00023065"/>
    </source>
</evidence>
<dbReference type="OrthoDB" id="62420at2"/>
<feature type="transmembrane region" description="Helical" evidence="13">
    <location>
        <begin position="61"/>
        <end position="80"/>
    </location>
</feature>
<dbReference type="CDD" id="cd13137">
    <property type="entry name" value="MATE_NorM_like"/>
    <property type="match status" value="1"/>
</dbReference>
<dbReference type="AlphaFoldDB" id="A0A1M5XZI2"/>
<dbReference type="Pfam" id="PF01554">
    <property type="entry name" value="MatE"/>
    <property type="match status" value="2"/>
</dbReference>
<dbReference type="GO" id="GO:0006811">
    <property type="term" value="P:monoatomic ion transport"/>
    <property type="evidence" value="ECO:0007669"/>
    <property type="project" value="UniProtKB-KW"/>
</dbReference>
<evidence type="ECO:0000256" key="4">
    <source>
        <dbReference type="ARBA" id="ARBA00020268"/>
    </source>
</evidence>
<dbReference type="GeneID" id="89511506"/>
<evidence type="ECO:0000256" key="8">
    <source>
        <dbReference type="ARBA" id="ARBA00022692"/>
    </source>
</evidence>
<evidence type="ECO:0000256" key="7">
    <source>
        <dbReference type="ARBA" id="ARBA00022475"/>
    </source>
</evidence>
<dbReference type="PANTHER" id="PTHR43298:SF2">
    <property type="entry name" value="FMN_FAD EXPORTER YEEO-RELATED"/>
    <property type="match status" value="1"/>
</dbReference>
<comment type="function">
    <text evidence="1">Multidrug efflux pump.</text>
</comment>
<evidence type="ECO:0000256" key="2">
    <source>
        <dbReference type="ARBA" id="ARBA00004651"/>
    </source>
</evidence>
<feature type="transmembrane region" description="Helical" evidence="13">
    <location>
        <begin position="335"/>
        <end position="360"/>
    </location>
</feature>
<keyword evidence="9 13" id="KW-1133">Transmembrane helix</keyword>
<comment type="subcellular location">
    <subcellularLocation>
        <location evidence="2">Cell membrane</location>
        <topology evidence="2">Multi-pass membrane protein</topology>
    </subcellularLocation>
</comment>
<keyword evidence="7" id="KW-1003">Cell membrane</keyword>
<keyword evidence="5" id="KW-0813">Transport</keyword>
<dbReference type="InterPro" id="IPR002528">
    <property type="entry name" value="MATE_fam"/>
</dbReference>
<evidence type="ECO:0000313" key="14">
    <source>
        <dbReference type="EMBL" id="SHI05126.1"/>
    </source>
</evidence>
<gene>
    <name evidence="14" type="ORF">SAMN02745229_01423</name>
</gene>
<evidence type="ECO:0000256" key="3">
    <source>
        <dbReference type="ARBA" id="ARBA00010199"/>
    </source>
</evidence>
<evidence type="ECO:0000256" key="11">
    <source>
        <dbReference type="ARBA" id="ARBA00023136"/>
    </source>
</evidence>
<name>A0A1M5XZI2_BUTFI</name>
<keyword evidence="8 13" id="KW-0812">Transmembrane</keyword>
<proteinExistence type="inferred from homology"/>
<protein>
    <recommendedName>
        <fullName evidence="4">Probable multidrug resistance protein NorM</fullName>
    </recommendedName>
    <alternativeName>
        <fullName evidence="12">Multidrug-efflux transporter</fullName>
    </alternativeName>
</protein>
<dbReference type="GO" id="GO:0015297">
    <property type="term" value="F:antiporter activity"/>
    <property type="evidence" value="ECO:0007669"/>
    <property type="project" value="UniProtKB-KW"/>
</dbReference>
<dbReference type="PANTHER" id="PTHR43298">
    <property type="entry name" value="MULTIDRUG RESISTANCE PROTEIN NORM-RELATED"/>
    <property type="match status" value="1"/>
</dbReference>
<dbReference type="Proteomes" id="UP000184278">
    <property type="component" value="Unassembled WGS sequence"/>
</dbReference>
<feature type="transmembrane region" description="Helical" evidence="13">
    <location>
        <begin position="404"/>
        <end position="426"/>
    </location>
</feature>
<dbReference type="RefSeq" id="WP_073386643.1">
    <property type="nucleotide sequence ID" value="NZ_FQXK01000010.1"/>
</dbReference>
<dbReference type="EMBL" id="FQXK01000010">
    <property type="protein sequence ID" value="SHI05126.1"/>
    <property type="molecule type" value="Genomic_DNA"/>
</dbReference>
<reference evidence="15" key="1">
    <citation type="submission" date="2016-11" db="EMBL/GenBank/DDBJ databases">
        <authorList>
            <person name="Varghese N."/>
            <person name="Submissions S."/>
        </authorList>
    </citation>
    <scope>NUCLEOTIDE SEQUENCE [LARGE SCALE GENOMIC DNA]</scope>
    <source>
        <strain evidence="15">DSM 3071</strain>
    </source>
</reference>
<feature type="transmembrane region" description="Helical" evidence="13">
    <location>
        <begin position="432"/>
        <end position="453"/>
    </location>
</feature>
<dbReference type="InterPro" id="IPR050222">
    <property type="entry name" value="MATE_MdtK"/>
</dbReference>
<keyword evidence="15" id="KW-1185">Reference proteome</keyword>
<sequence length="465" mass="50377">MNTNNKPKEYTSRQMLPIIFALAWPTMLEQFMQTAVQYIDTAMVGVLGTHATASVGATSTFNWLIGSTISALGVGFLAYIAQSLGAGDNNRARKAAAQSVFIVIVTGMFFTLLLQLIKNLVPVWMQVDPVIQKDAAAYFGILYAPMLFRTASIIFGTVLRAAGDTKTPMHIGIQVNLLNVILNFLLIYETRAINIGSHVITIPGAGLNIRGAALASAIAYIWGGLAITYKFYAHTLISPKGQNIRPDTTILSSVMKVALPNMLQRFATSLGYVVFASMINAIGETATAAHTIANTVESAFYIPGWGMQTSAATLAGNAYGAKDNKKLTVLSRTVLPLEVGLMVISGSLLFIFAPILVKLFTSDSNVISLATIVLRMVAVSEPFYGVPIIIEGMMQGLGNTVAPFIYNVMGMWCIRIIGTFICTKLFGLGLISAWACMIGHNILLFVLFSYQYLSGKWKSKMNRFL</sequence>
<keyword evidence="10" id="KW-0406">Ion transport</keyword>
<evidence type="ECO:0000256" key="5">
    <source>
        <dbReference type="ARBA" id="ARBA00022448"/>
    </source>
</evidence>
<dbReference type="GO" id="GO:0042910">
    <property type="term" value="F:xenobiotic transmembrane transporter activity"/>
    <property type="evidence" value="ECO:0007669"/>
    <property type="project" value="InterPro"/>
</dbReference>
<accession>A0A1M5XZI2</accession>
<dbReference type="NCBIfam" id="TIGR00797">
    <property type="entry name" value="matE"/>
    <property type="match status" value="1"/>
</dbReference>
<evidence type="ECO:0000256" key="6">
    <source>
        <dbReference type="ARBA" id="ARBA00022449"/>
    </source>
</evidence>
<evidence type="ECO:0000256" key="13">
    <source>
        <dbReference type="SAM" id="Phobius"/>
    </source>
</evidence>
<keyword evidence="6" id="KW-0050">Antiport</keyword>
<dbReference type="InterPro" id="IPR048279">
    <property type="entry name" value="MdtK-like"/>
</dbReference>
<feature type="transmembrane region" description="Helical" evidence="13">
    <location>
        <begin position="100"/>
        <end position="117"/>
    </location>
</feature>
<feature type="transmembrane region" description="Helical" evidence="13">
    <location>
        <begin position="208"/>
        <end position="232"/>
    </location>
</feature>
<dbReference type="PIRSF" id="PIRSF006603">
    <property type="entry name" value="DinF"/>
    <property type="match status" value="1"/>
</dbReference>
<keyword evidence="11 13" id="KW-0472">Membrane</keyword>
<feature type="transmembrane region" description="Helical" evidence="13">
    <location>
        <begin position="366"/>
        <end position="384"/>
    </location>
</feature>
<dbReference type="STRING" id="1121131.SAMN02745229_01423"/>
<dbReference type="GO" id="GO:0005886">
    <property type="term" value="C:plasma membrane"/>
    <property type="evidence" value="ECO:0007669"/>
    <property type="project" value="UniProtKB-SubCell"/>
</dbReference>
<evidence type="ECO:0000256" key="1">
    <source>
        <dbReference type="ARBA" id="ARBA00003408"/>
    </source>
</evidence>
<comment type="similarity">
    <text evidence="3">Belongs to the multi antimicrobial extrusion (MATE) (TC 2.A.66.1) family.</text>
</comment>
<feature type="transmembrane region" description="Helical" evidence="13">
    <location>
        <begin position="171"/>
        <end position="188"/>
    </location>
</feature>
<evidence type="ECO:0000313" key="15">
    <source>
        <dbReference type="Proteomes" id="UP000184278"/>
    </source>
</evidence>
<evidence type="ECO:0000256" key="12">
    <source>
        <dbReference type="ARBA" id="ARBA00031636"/>
    </source>
</evidence>
<feature type="transmembrane region" description="Helical" evidence="13">
    <location>
        <begin position="137"/>
        <end position="159"/>
    </location>
</feature>
<organism evidence="14 15">
    <name type="scientific">Butyrivibrio fibrisolvens DSM 3071</name>
    <dbReference type="NCBI Taxonomy" id="1121131"/>
    <lineage>
        <taxon>Bacteria</taxon>
        <taxon>Bacillati</taxon>
        <taxon>Bacillota</taxon>
        <taxon>Clostridia</taxon>
        <taxon>Lachnospirales</taxon>
        <taxon>Lachnospiraceae</taxon>
        <taxon>Butyrivibrio</taxon>
    </lineage>
</organism>
<evidence type="ECO:0000256" key="9">
    <source>
        <dbReference type="ARBA" id="ARBA00022989"/>
    </source>
</evidence>